<sequence>MDRITDAMAELQEQRDRGGVTVEEYAQRNRRHIAELRTASGQRKRAQTYSPSVGGTNPMGLHQWPRHAQPRDPLDVFREDHGLQYNSPELMPRWFALREEQRATYSARSETLRAEAWAKFANLPPERKARCRPPTKRKMQETQERIDRVRERLTNGVGGPDTIR</sequence>
<dbReference type="AlphaFoldDB" id="A0AAV9HI05"/>
<evidence type="ECO:0000313" key="2">
    <source>
        <dbReference type="EMBL" id="KAK4459440.1"/>
    </source>
</evidence>
<evidence type="ECO:0000256" key="1">
    <source>
        <dbReference type="SAM" id="MobiDB-lite"/>
    </source>
</evidence>
<reference evidence="2" key="1">
    <citation type="journal article" date="2023" name="Mol. Phylogenet. Evol.">
        <title>Genome-scale phylogeny and comparative genomics of the fungal order Sordariales.</title>
        <authorList>
            <person name="Hensen N."/>
            <person name="Bonometti L."/>
            <person name="Westerberg I."/>
            <person name="Brannstrom I.O."/>
            <person name="Guillou S."/>
            <person name="Cros-Aarteil S."/>
            <person name="Calhoun S."/>
            <person name="Haridas S."/>
            <person name="Kuo A."/>
            <person name="Mondo S."/>
            <person name="Pangilinan J."/>
            <person name="Riley R."/>
            <person name="LaButti K."/>
            <person name="Andreopoulos B."/>
            <person name="Lipzen A."/>
            <person name="Chen C."/>
            <person name="Yan M."/>
            <person name="Daum C."/>
            <person name="Ng V."/>
            <person name="Clum A."/>
            <person name="Steindorff A."/>
            <person name="Ohm R.A."/>
            <person name="Martin F."/>
            <person name="Silar P."/>
            <person name="Natvig D.O."/>
            <person name="Lalanne C."/>
            <person name="Gautier V."/>
            <person name="Ament-Velasquez S.L."/>
            <person name="Kruys A."/>
            <person name="Hutchinson M.I."/>
            <person name="Powell A.J."/>
            <person name="Barry K."/>
            <person name="Miller A.N."/>
            <person name="Grigoriev I.V."/>
            <person name="Debuchy R."/>
            <person name="Gladieux P."/>
            <person name="Hiltunen Thoren M."/>
            <person name="Johannesson H."/>
        </authorList>
    </citation>
    <scope>NUCLEOTIDE SEQUENCE</scope>
    <source>
        <strain evidence="2">PSN324</strain>
    </source>
</reference>
<feature type="region of interest" description="Disordered" evidence="1">
    <location>
        <begin position="39"/>
        <end position="73"/>
    </location>
</feature>
<keyword evidence="3" id="KW-1185">Reference proteome</keyword>
<reference evidence="2" key="2">
    <citation type="submission" date="2023-06" db="EMBL/GenBank/DDBJ databases">
        <authorList>
            <consortium name="Lawrence Berkeley National Laboratory"/>
            <person name="Mondo S.J."/>
            <person name="Hensen N."/>
            <person name="Bonometti L."/>
            <person name="Westerberg I."/>
            <person name="Brannstrom I.O."/>
            <person name="Guillou S."/>
            <person name="Cros-Aarteil S."/>
            <person name="Calhoun S."/>
            <person name="Haridas S."/>
            <person name="Kuo A."/>
            <person name="Pangilinan J."/>
            <person name="Riley R."/>
            <person name="Labutti K."/>
            <person name="Andreopoulos B."/>
            <person name="Lipzen A."/>
            <person name="Chen C."/>
            <person name="Yanf M."/>
            <person name="Daum C."/>
            <person name="Ng V."/>
            <person name="Clum A."/>
            <person name="Steindorff A."/>
            <person name="Ohm R."/>
            <person name="Martin F."/>
            <person name="Silar P."/>
            <person name="Natvig D."/>
            <person name="Lalanne C."/>
            <person name="Gautier V."/>
            <person name="Ament-Velasquez S.L."/>
            <person name="Kruys A."/>
            <person name="Hutchinson M.I."/>
            <person name="Powell A.J."/>
            <person name="Barry K."/>
            <person name="Miller A.N."/>
            <person name="Grigoriev I.V."/>
            <person name="Debuchy R."/>
            <person name="Gladieux P."/>
            <person name="Thoren M.H."/>
            <person name="Johannesson H."/>
        </authorList>
    </citation>
    <scope>NUCLEOTIDE SEQUENCE</scope>
    <source>
        <strain evidence="2">PSN324</strain>
    </source>
</reference>
<accession>A0AAV9HI05</accession>
<organism evidence="2 3">
    <name type="scientific">Cladorrhinum samala</name>
    <dbReference type="NCBI Taxonomy" id="585594"/>
    <lineage>
        <taxon>Eukaryota</taxon>
        <taxon>Fungi</taxon>
        <taxon>Dikarya</taxon>
        <taxon>Ascomycota</taxon>
        <taxon>Pezizomycotina</taxon>
        <taxon>Sordariomycetes</taxon>
        <taxon>Sordariomycetidae</taxon>
        <taxon>Sordariales</taxon>
        <taxon>Podosporaceae</taxon>
        <taxon>Cladorrhinum</taxon>
    </lineage>
</organism>
<evidence type="ECO:0000313" key="3">
    <source>
        <dbReference type="Proteomes" id="UP001321749"/>
    </source>
</evidence>
<feature type="compositionally biased region" description="Basic and acidic residues" evidence="1">
    <location>
        <begin position="138"/>
        <end position="153"/>
    </location>
</feature>
<name>A0AAV9HI05_9PEZI</name>
<protein>
    <submittedName>
        <fullName evidence="2">Uncharacterized protein</fullName>
    </submittedName>
</protein>
<dbReference type="Proteomes" id="UP001321749">
    <property type="component" value="Unassembled WGS sequence"/>
</dbReference>
<feature type="region of interest" description="Disordered" evidence="1">
    <location>
        <begin position="125"/>
        <end position="164"/>
    </location>
</feature>
<gene>
    <name evidence="2" type="ORF">QBC42DRAFT_289582</name>
</gene>
<dbReference type="EMBL" id="MU865037">
    <property type="protein sequence ID" value="KAK4459440.1"/>
    <property type="molecule type" value="Genomic_DNA"/>
</dbReference>
<comment type="caution">
    <text evidence="2">The sequence shown here is derived from an EMBL/GenBank/DDBJ whole genome shotgun (WGS) entry which is preliminary data.</text>
</comment>
<proteinExistence type="predicted"/>